<reference evidence="1 2" key="1">
    <citation type="submission" date="2020-08" db="EMBL/GenBank/DDBJ databases">
        <title>Sequencing the genomes of 1000 actinobacteria strains.</title>
        <authorList>
            <person name="Klenk H.-P."/>
        </authorList>
    </citation>
    <scope>NUCLEOTIDE SEQUENCE [LARGE SCALE GENOMIC DNA]</scope>
    <source>
        <strain evidence="1 2">DSM 45518</strain>
    </source>
</reference>
<dbReference type="RefSeq" id="WP_184951317.1">
    <property type="nucleotide sequence ID" value="NZ_BOMC01000064.1"/>
</dbReference>
<proteinExistence type="predicted"/>
<keyword evidence="2" id="KW-1185">Reference proteome</keyword>
<protein>
    <submittedName>
        <fullName evidence="1">Uncharacterized protein</fullName>
    </submittedName>
</protein>
<name>A0A7W7CQ16_9ACTN</name>
<accession>A0A7W7CQ16</accession>
<evidence type="ECO:0000313" key="2">
    <source>
        <dbReference type="Proteomes" id="UP000542742"/>
    </source>
</evidence>
<dbReference type="AlphaFoldDB" id="A0A7W7CQ16"/>
<gene>
    <name evidence="1" type="ORF">BKA14_002770</name>
</gene>
<evidence type="ECO:0000313" key="1">
    <source>
        <dbReference type="EMBL" id="MBB4692622.1"/>
    </source>
</evidence>
<sequence length="57" mass="5785">MTRAPGVAAGLADAVNYADETVGLTDEAATAGLDGPENRRRTWKLLGDLAGQAGNDA</sequence>
<comment type="caution">
    <text evidence="1">The sequence shown here is derived from an EMBL/GenBank/DDBJ whole genome shotgun (WGS) entry which is preliminary data.</text>
</comment>
<dbReference type="Proteomes" id="UP000542742">
    <property type="component" value="Unassembled WGS sequence"/>
</dbReference>
<organism evidence="1 2">
    <name type="scientific">Paractinoplanes abujensis</name>
    <dbReference type="NCBI Taxonomy" id="882441"/>
    <lineage>
        <taxon>Bacteria</taxon>
        <taxon>Bacillati</taxon>
        <taxon>Actinomycetota</taxon>
        <taxon>Actinomycetes</taxon>
        <taxon>Micromonosporales</taxon>
        <taxon>Micromonosporaceae</taxon>
        <taxon>Paractinoplanes</taxon>
    </lineage>
</organism>
<dbReference type="EMBL" id="JACHMF010000001">
    <property type="protein sequence ID" value="MBB4692622.1"/>
    <property type="molecule type" value="Genomic_DNA"/>
</dbReference>